<evidence type="ECO:0008006" key="4">
    <source>
        <dbReference type="Google" id="ProtNLM"/>
    </source>
</evidence>
<evidence type="ECO:0000313" key="2">
    <source>
        <dbReference type="EnsemblMetazoa" id="BGLB002389-PB"/>
    </source>
</evidence>
<dbReference type="InterPro" id="IPR015422">
    <property type="entry name" value="PyrdxlP-dep_Trfase_small"/>
</dbReference>
<sequence length="145" mass="16694">MLGNFSLKFHLYSQVFNKTSLEQLRQKSLLLTAYLEHLIKESYQRPEGKSPEEDSEAIYIDIFTPSDPRQRGAQLSLAFNVCIEQLFKELEKRGVICDKRLPRVIRITPVPMYCSFEDVHRFMGCLKDALIAAKSSLSHVDVTKV</sequence>
<dbReference type="SUPFAM" id="SSF53383">
    <property type="entry name" value="PLP-dependent transferases"/>
    <property type="match status" value="1"/>
</dbReference>
<dbReference type="GO" id="GO:0019441">
    <property type="term" value="P:L-tryptophan catabolic process to kynurenine"/>
    <property type="evidence" value="ECO:0007669"/>
    <property type="project" value="TreeGrafter"/>
</dbReference>
<dbReference type="PANTHER" id="PTHR14084:SF0">
    <property type="entry name" value="KYNURENINASE"/>
    <property type="match status" value="1"/>
</dbReference>
<dbReference type="Pfam" id="PF22580">
    <property type="entry name" value="KYNU_C"/>
    <property type="match status" value="1"/>
</dbReference>
<dbReference type="GO" id="GO:0009435">
    <property type="term" value="P:NAD+ biosynthetic process"/>
    <property type="evidence" value="ECO:0007669"/>
    <property type="project" value="InterPro"/>
</dbReference>
<dbReference type="KEGG" id="bgt:106056296"/>
<organism evidence="2 3">
    <name type="scientific">Biomphalaria glabrata</name>
    <name type="common">Bloodfluke planorb</name>
    <name type="synonym">Freshwater snail</name>
    <dbReference type="NCBI Taxonomy" id="6526"/>
    <lineage>
        <taxon>Eukaryota</taxon>
        <taxon>Metazoa</taxon>
        <taxon>Spiralia</taxon>
        <taxon>Lophotrochozoa</taxon>
        <taxon>Mollusca</taxon>
        <taxon>Gastropoda</taxon>
        <taxon>Heterobranchia</taxon>
        <taxon>Euthyneura</taxon>
        <taxon>Panpulmonata</taxon>
        <taxon>Hygrophila</taxon>
        <taxon>Lymnaeoidea</taxon>
        <taxon>Planorbidae</taxon>
        <taxon>Biomphalaria</taxon>
    </lineage>
</organism>
<evidence type="ECO:0000256" key="1">
    <source>
        <dbReference type="ARBA" id="ARBA00022898"/>
    </source>
</evidence>
<dbReference type="Gene3D" id="3.90.1150.10">
    <property type="entry name" value="Aspartate Aminotransferase, domain 1"/>
    <property type="match status" value="1"/>
</dbReference>
<dbReference type="InterPro" id="IPR010111">
    <property type="entry name" value="Kynureninase"/>
</dbReference>
<dbReference type="AlphaFoldDB" id="A0A2C9JGX7"/>
<reference evidence="2" key="1">
    <citation type="submission" date="2020-05" db="UniProtKB">
        <authorList>
            <consortium name="EnsemblMetazoa"/>
        </authorList>
    </citation>
    <scope>IDENTIFICATION</scope>
    <source>
        <strain evidence="2">BB02</strain>
    </source>
</reference>
<protein>
    <recommendedName>
        <fullName evidence="4">Kynureninase</fullName>
    </recommendedName>
</protein>
<dbReference type="GO" id="GO:0043420">
    <property type="term" value="P:anthranilate metabolic process"/>
    <property type="evidence" value="ECO:0007669"/>
    <property type="project" value="TreeGrafter"/>
</dbReference>
<dbReference type="VEuPathDB" id="VectorBase:BGLB002389"/>
<keyword evidence="1" id="KW-0663">Pyridoxal phosphate</keyword>
<dbReference type="PANTHER" id="PTHR14084">
    <property type="entry name" value="KYNURENINASE"/>
    <property type="match status" value="1"/>
</dbReference>
<accession>A0A2C9JGX7</accession>
<dbReference type="Proteomes" id="UP000076420">
    <property type="component" value="Unassembled WGS sequence"/>
</dbReference>
<dbReference type="GO" id="GO:0030429">
    <property type="term" value="F:kynureninase activity"/>
    <property type="evidence" value="ECO:0007669"/>
    <property type="project" value="InterPro"/>
</dbReference>
<dbReference type="GO" id="GO:0030170">
    <property type="term" value="F:pyridoxal phosphate binding"/>
    <property type="evidence" value="ECO:0007669"/>
    <property type="project" value="InterPro"/>
</dbReference>
<dbReference type="GO" id="GO:0005737">
    <property type="term" value="C:cytoplasm"/>
    <property type="evidence" value="ECO:0007669"/>
    <property type="project" value="InterPro"/>
</dbReference>
<dbReference type="STRING" id="6526.A0A2C9JGX7"/>
<dbReference type="EnsemblMetazoa" id="BGLB002389-RB">
    <property type="protein sequence ID" value="BGLB002389-PB"/>
    <property type="gene ID" value="BGLB002389"/>
</dbReference>
<proteinExistence type="predicted"/>
<evidence type="ECO:0000313" key="3">
    <source>
        <dbReference type="Proteomes" id="UP000076420"/>
    </source>
</evidence>
<dbReference type="VEuPathDB" id="VectorBase:BGLAX_045592"/>
<gene>
    <name evidence="2" type="primary">106056296</name>
</gene>
<name>A0A2C9JGX7_BIOGL</name>
<dbReference type="InterPro" id="IPR015424">
    <property type="entry name" value="PyrdxlP-dep_Trfase"/>
</dbReference>